<dbReference type="GO" id="GO:0005737">
    <property type="term" value="C:cytoplasm"/>
    <property type="evidence" value="ECO:0007669"/>
    <property type="project" value="TreeGrafter"/>
</dbReference>
<dbReference type="AlphaFoldDB" id="A0A383W0E2"/>
<dbReference type="PANTHER" id="PTHR23346:SF19">
    <property type="entry name" value="PROTEASOME ADAPTER AND SCAFFOLD PROTEIN ECM29"/>
    <property type="match status" value="1"/>
</dbReference>
<dbReference type="SUPFAM" id="SSF48371">
    <property type="entry name" value="ARM repeat"/>
    <property type="match status" value="1"/>
</dbReference>
<dbReference type="PANTHER" id="PTHR23346">
    <property type="entry name" value="TRANSLATIONAL ACTIVATOR GCN1-RELATED"/>
    <property type="match status" value="1"/>
</dbReference>
<sequence>MHDTATTGTKWLSLATAGAAAAEATAYVYYPQQQQQQQQQRRSSLEQTALDAASRALTGPAAVEMAPALAALVRRGVGLSSKVGAVSFMRGLAARLGQELKPAAPTLLKPLVAGVAREPSAPVKCAYAAAAAAVAARCCGDKRRDKFVSDAVASYGAVEVQLQPWRPGGGAAAAAAAAAPMAVDEPSGGGEDAARQAGGLLLRELLRESSDTFNAYAAQALSTLAEVAPDQLGPYSPALAQLLLAEASGGRLWEGKEGLLACLGGLGAACAATLAQHMF</sequence>
<dbReference type="Pfam" id="PF24492">
    <property type="entry name" value="HEAT_ECM29"/>
    <property type="match status" value="1"/>
</dbReference>
<dbReference type="InterPro" id="IPR055443">
    <property type="entry name" value="HEAT_ECM29"/>
</dbReference>
<feature type="domain" description="Proteasome adapter and scaffold protein ECM29 HEAT-repeat" evidence="2">
    <location>
        <begin position="41"/>
        <end position="155"/>
    </location>
</feature>
<dbReference type="Proteomes" id="UP000256970">
    <property type="component" value="Unassembled WGS sequence"/>
</dbReference>
<evidence type="ECO:0000313" key="3">
    <source>
        <dbReference type="EMBL" id="SZX71147.1"/>
    </source>
</evidence>
<evidence type="ECO:0000256" key="1">
    <source>
        <dbReference type="ARBA" id="ARBA00022737"/>
    </source>
</evidence>
<gene>
    <name evidence="3" type="ORF">BQ4739_LOCUS11279</name>
</gene>
<proteinExistence type="predicted"/>
<dbReference type="STRING" id="3088.A0A383W0E2"/>
<evidence type="ECO:0000259" key="2">
    <source>
        <dbReference type="Pfam" id="PF24492"/>
    </source>
</evidence>
<dbReference type="EMBL" id="FNXT01001029">
    <property type="protein sequence ID" value="SZX71147.1"/>
    <property type="molecule type" value="Genomic_DNA"/>
</dbReference>
<organism evidence="3 4">
    <name type="scientific">Tetradesmus obliquus</name>
    <name type="common">Green alga</name>
    <name type="synonym">Acutodesmus obliquus</name>
    <dbReference type="NCBI Taxonomy" id="3088"/>
    <lineage>
        <taxon>Eukaryota</taxon>
        <taxon>Viridiplantae</taxon>
        <taxon>Chlorophyta</taxon>
        <taxon>core chlorophytes</taxon>
        <taxon>Chlorophyceae</taxon>
        <taxon>CS clade</taxon>
        <taxon>Sphaeropleales</taxon>
        <taxon>Scenedesmaceae</taxon>
        <taxon>Tetradesmus</taxon>
    </lineage>
</organism>
<dbReference type="InterPro" id="IPR016024">
    <property type="entry name" value="ARM-type_fold"/>
</dbReference>
<reference evidence="3 4" key="1">
    <citation type="submission" date="2016-10" db="EMBL/GenBank/DDBJ databases">
        <authorList>
            <person name="Cai Z."/>
        </authorList>
    </citation>
    <scope>NUCLEOTIDE SEQUENCE [LARGE SCALE GENOMIC DNA]</scope>
</reference>
<dbReference type="GO" id="GO:0060090">
    <property type="term" value="F:molecular adaptor activity"/>
    <property type="evidence" value="ECO:0007669"/>
    <property type="project" value="TreeGrafter"/>
</dbReference>
<keyword evidence="4" id="KW-1185">Reference proteome</keyword>
<keyword evidence="1" id="KW-0677">Repeat</keyword>
<accession>A0A383W0E2</accession>
<dbReference type="InterPro" id="IPR011989">
    <property type="entry name" value="ARM-like"/>
</dbReference>
<evidence type="ECO:0000313" key="4">
    <source>
        <dbReference type="Proteomes" id="UP000256970"/>
    </source>
</evidence>
<dbReference type="GO" id="GO:0005634">
    <property type="term" value="C:nucleus"/>
    <property type="evidence" value="ECO:0007669"/>
    <property type="project" value="TreeGrafter"/>
</dbReference>
<name>A0A383W0E2_TETOB</name>
<protein>
    <recommendedName>
        <fullName evidence="2">Proteasome adapter and scaffold protein ECM29 HEAT-repeat domain-containing protein</fullName>
    </recommendedName>
</protein>
<dbReference type="GO" id="GO:0036503">
    <property type="term" value="P:ERAD pathway"/>
    <property type="evidence" value="ECO:0007669"/>
    <property type="project" value="TreeGrafter"/>
</dbReference>
<dbReference type="Gene3D" id="1.25.10.10">
    <property type="entry name" value="Leucine-rich Repeat Variant"/>
    <property type="match status" value="1"/>
</dbReference>